<keyword evidence="10" id="KW-0002">3D-structure</keyword>
<dbReference type="InterPro" id="IPR050261">
    <property type="entry name" value="FrsA_esterase"/>
</dbReference>
<dbReference type="AlphaFoldDB" id="Q8RR62"/>
<keyword evidence="6" id="KW-1015">Disulfide bond</keyword>
<name>Q8RR62_ACIDE</name>
<dbReference type="FunFam" id="3.40.50.1820:FF:000256">
    <property type="entry name" value="Poly(ethylene terephthalate) hydrolase"/>
    <property type="match status" value="1"/>
</dbReference>
<dbReference type="InterPro" id="IPR041127">
    <property type="entry name" value="PET_hydrolase/cutinase-like"/>
</dbReference>
<evidence type="ECO:0000256" key="4">
    <source>
        <dbReference type="ARBA" id="ARBA00022729"/>
    </source>
</evidence>
<keyword evidence="5" id="KW-0378">Hydrolase</keyword>
<keyword evidence="3" id="KW-0964">Secreted</keyword>
<evidence type="ECO:0000259" key="8">
    <source>
        <dbReference type="Pfam" id="PF12740"/>
    </source>
</evidence>
<evidence type="ECO:0000256" key="2">
    <source>
        <dbReference type="ARBA" id="ARBA00008645"/>
    </source>
</evidence>
<reference evidence="10" key="3">
    <citation type="journal article" date="2024" name="ACS Omega">
        <title>Understanding the Catalytic Efficiency of Two Polyester Degrading Enzymes: An Experimental and Theoretical Investigation.</title>
        <authorList>
            <person name="Clark M."/>
            <person name="Tornesakis K."/>
            <person name="Konig G."/>
            <person name="Zahn M."/>
            <person name="Lichtenstein B.R."/>
            <person name="Pickford A.R."/>
            <person name="Cox P.A."/>
        </authorList>
    </citation>
    <scope>X-RAY CRYSTALLOGRAPHY (1.49 ANGSTROMS) OF 42-304</scope>
    <scope>DISULFIDE BONDS</scope>
</reference>
<dbReference type="GO" id="GO:0052689">
    <property type="term" value="F:carboxylic ester hydrolase activity"/>
    <property type="evidence" value="ECO:0007669"/>
    <property type="project" value="UniProtKB-ARBA"/>
</dbReference>
<evidence type="ECO:0000313" key="9">
    <source>
        <dbReference type="EMBL" id="BAB86909.1"/>
    </source>
</evidence>
<dbReference type="ESTHER" id="acide-PBSA">
    <property type="family name" value="Polyesterase-lipase-cutinase"/>
</dbReference>
<protein>
    <submittedName>
        <fullName evidence="9">PBS(A) depolymerase</fullName>
    </submittedName>
</protein>
<feature type="disulfide bond" evidence="10">
    <location>
        <begin position="287"/>
        <end position="303"/>
    </location>
</feature>
<evidence type="ECO:0000256" key="1">
    <source>
        <dbReference type="ARBA" id="ARBA00004613"/>
    </source>
</evidence>
<dbReference type="Gene3D" id="3.40.50.1820">
    <property type="entry name" value="alpha/beta hydrolase"/>
    <property type="match status" value="1"/>
</dbReference>
<feature type="domain" description="PET hydrolase/cutinase-like" evidence="8">
    <location>
        <begin position="41"/>
        <end position="303"/>
    </location>
</feature>
<dbReference type="SUPFAM" id="SSF53474">
    <property type="entry name" value="alpha/beta-Hydrolases"/>
    <property type="match status" value="1"/>
</dbReference>
<dbReference type="PDB" id="8C65">
    <property type="method" value="X-ray"/>
    <property type="resolution" value="1.49 A"/>
    <property type="chains" value="A/B=42-304"/>
</dbReference>
<evidence type="ECO:0007829" key="10">
    <source>
        <dbReference type="PDB" id="8C65"/>
    </source>
</evidence>
<reference evidence="9" key="1">
    <citation type="submission" date="2001-07" db="EMBL/GenBank/DDBJ databases">
        <authorList>
            <person name="Nakajima-Kambe T."/>
            <person name="Uchida H."/>
            <person name="Akutsu-Shigeno Y."/>
            <person name="Nomura N."/>
            <person name="Nakahara T."/>
        </authorList>
    </citation>
    <scope>NUCLEOTIDE SEQUENCE</scope>
    <source>
        <strain evidence="9">BS-3</strain>
    </source>
</reference>
<comment type="similarity">
    <text evidence="2">Belongs to the AB hydrolase superfamily.</text>
</comment>
<dbReference type="EMBL" id="AB066349">
    <property type="protein sequence ID" value="BAB86909.1"/>
    <property type="molecule type" value="Genomic_DNA"/>
</dbReference>
<dbReference type="Pfam" id="PF12740">
    <property type="entry name" value="PETase"/>
    <property type="match status" value="1"/>
</dbReference>
<accession>Q8RR62</accession>
<dbReference type="PANTHER" id="PTHR22946:SF9">
    <property type="entry name" value="POLYKETIDE TRANSFERASE AF380"/>
    <property type="match status" value="1"/>
</dbReference>
<feature type="signal peptide" evidence="7">
    <location>
        <begin position="1"/>
        <end position="41"/>
    </location>
</feature>
<feature type="disulfide bond" evidence="10">
    <location>
        <begin position="217"/>
        <end position="253"/>
    </location>
</feature>
<evidence type="ECO:0000256" key="6">
    <source>
        <dbReference type="ARBA" id="ARBA00023157"/>
    </source>
</evidence>
<evidence type="ECO:0000256" key="3">
    <source>
        <dbReference type="ARBA" id="ARBA00022525"/>
    </source>
</evidence>
<dbReference type="InterPro" id="IPR029058">
    <property type="entry name" value="AB_hydrolase_fold"/>
</dbReference>
<sequence>MHLPRSRWDIPFKEETTMTHHFSVRALLAAGALLASAAVSAQTNPYERGPAPTTSSLEASRGPFSYQSFTVSRPSGYRAGTVYYPTNAGGPVGAIAIVPGFTARQSSINWWGPRLASHGFVVITIDTNSTLDQPDSRSRQQMAALSQVATLSRTSSSPIYNKVDTSRLGVMGWSMGGGGSLISARNNPSIKAAAPQAPWSASKNFSSLTVPTLIIACENDTIAPVNQHADTFYDSMSRNPREFLEINNGSHSCANSGNSNQALLGKKGVAWMKRFMDNDRRYTSFACSNPNSYNVSDFRVAACN</sequence>
<organism evidence="9">
    <name type="scientific">Acidovorax delafieldii</name>
    <name type="common">Pseudomonas delafieldii</name>
    <dbReference type="NCBI Taxonomy" id="47920"/>
    <lineage>
        <taxon>Bacteria</taxon>
        <taxon>Pseudomonadati</taxon>
        <taxon>Pseudomonadota</taxon>
        <taxon>Betaproteobacteria</taxon>
        <taxon>Burkholderiales</taxon>
        <taxon>Comamonadaceae</taxon>
        <taxon>Acidovorax</taxon>
    </lineage>
</organism>
<dbReference type="GO" id="GO:0005576">
    <property type="term" value="C:extracellular region"/>
    <property type="evidence" value="ECO:0007669"/>
    <property type="project" value="UniProtKB-SubCell"/>
</dbReference>
<dbReference type="PANTHER" id="PTHR22946">
    <property type="entry name" value="DIENELACTONE HYDROLASE DOMAIN-CONTAINING PROTEIN-RELATED"/>
    <property type="match status" value="1"/>
</dbReference>
<gene>
    <name evidence="9" type="primary">pbsA</name>
</gene>
<keyword evidence="4 7" id="KW-0732">Signal</keyword>
<proteinExistence type="evidence at protein level"/>
<feature type="chain" id="PRO_5004314286" evidence="7">
    <location>
        <begin position="42"/>
        <end position="304"/>
    </location>
</feature>
<evidence type="ECO:0000256" key="7">
    <source>
        <dbReference type="SAM" id="SignalP"/>
    </source>
</evidence>
<dbReference type="SMR" id="Q8RR62"/>
<comment type="subcellular location">
    <subcellularLocation>
        <location evidence="1">Secreted</location>
    </subcellularLocation>
</comment>
<evidence type="ECO:0000256" key="5">
    <source>
        <dbReference type="ARBA" id="ARBA00022801"/>
    </source>
</evidence>
<reference evidence="9" key="2">
    <citation type="journal article" date="2002" name="J. Biosci. Bioeng.">
        <title>Cloning and sequence analysis of poly(tetramethylene succinate) depolymerase from Acidovorax delafieldii strain BS-3.</title>
        <authorList>
            <person name="Uchida H."/>
            <person name="Shigeno-Akutsu Y."/>
            <person name="Nomura N."/>
            <person name="Nakahara T."/>
            <person name="Nakajima-Kambe T."/>
        </authorList>
    </citation>
    <scope>NUCLEOTIDE SEQUENCE</scope>
    <source>
        <strain evidence="9">BS-3</strain>
    </source>
</reference>